<keyword evidence="8" id="KW-1185">Reference proteome</keyword>
<dbReference type="RefSeq" id="XP_013903386.1">
    <property type="nucleotide sequence ID" value="XM_014047932.1"/>
</dbReference>
<feature type="repeat" description="WD" evidence="4">
    <location>
        <begin position="449"/>
        <end position="479"/>
    </location>
</feature>
<comment type="subcellular location">
    <subcellularLocation>
        <location evidence="1">Nucleus</location>
    </subcellularLocation>
</comment>
<feature type="compositionally biased region" description="Low complexity" evidence="5">
    <location>
        <begin position="120"/>
        <end position="134"/>
    </location>
</feature>
<dbReference type="PROSITE" id="PS50294">
    <property type="entry name" value="WD_REPEATS_REGION"/>
    <property type="match status" value="1"/>
</dbReference>
<dbReference type="InterPro" id="IPR019148">
    <property type="entry name" value="Nuclear_protein_DGCR14_ESS-2"/>
</dbReference>
<organism evidence="7 8">
    <name type="scientific">Monoraphidium neglectum</name>
    <dbReference type="NCBI Taxonomy" id="145388"/>
    <lineage>
        <taxon>Eukaryota</taxon>
        <taxon>Viridiplantae</taxon>
        <taxon>Chlorophyta</taxon>
        <taxon>core chlorophytes</taxon>
        <taxon>Chlorophyceae</taxon>
        <taxon>CS clade</taxon>
        <taxon>Sphaeropleales</taxon>
        <taxon>Selenastraceae</taxon>
        <taxon>Monoraphidium</taxon>
    </lineage>
</organism>
<evidence type="ECO:0000256" key="5">
    <source>
        <dbReference type="SAM" id="MobiDB-lite"/>
    </source>
</evidence>
<evidence type="ECO:0000256" key="2">
    <source>
        <dbReference type="ARBA" id="ARBA00009072"/>
    </source>
</evidence>
<evidence type="ECO:0000256" key="4">
    <source>
        <dbReference type="PROSITE-ProRule" id="PRU00221"/>
    </source>
</evidence>
<dbReference type="SMART" id="SM00320">
    <property type="entry name" value="WD40"/>
    <property type="match status" value="2"/>
</dbReference>
<dbReference type="PANTHER" id="PTHR12940">
    <property type="entry name" value="ES-2 PROTEIN - RELATED"/>
    <property type="match status" value="1"/>
</dbReference>
<keyword evidence="3" id="KW-0539">Nucleus</keyword>
<dbReference type="GeneID" id="25736466"/>
<dbReference type="EMBL" id="KK100676">
    <property type="protein sequence ID" value="KIZ04367.1"/>
    <property type="molecule type" value="Genomic_DNA"/>
</dbReference>
<evidence type="ECO:0000313" key="7">
    <source>
        <dbReference type="EMBL" id="KIZ04367.1"/>
    </source>
</evidence>
<dbReference type="GO" id="GO:0071013">
    <property type="term" value="C:catalytic step 2 spliceosome"/>
    <property type="evidence" value="ECO:0007669"/>
    <property type="project" value="TreeGrafter"/>
</dbReference>
<feature type="region of interest" description="Disordered" evidence="5">
    <location>
        <begin position="120"/>
        <end position="164"/>
    </location>
</feature>
<dbReference type="SUPFAM" id="SSF50978">
    <property type="entry name" value="WD40 repeat-like"/>
    <property type="match status" value="1"/>
</dbReference>
<dbReference type="InterPro" id="IPR036322">
    <property type="entry name" value="WD40_repeat_dom_sf"/>
</dbReference>
<reference evidence="7 8" key="1">
    <citation type="journal article" date="2013" name="BMC Genomics">
        <title>Reconstruction of the lipid metabolism for the microalga Monoraphidium neglectum from its genome sequence reveals characteristics suitable for biofuel production.</title>
        <authorList>
            <person name="Bogen C."/>
            <person name="Al-Dilaimi A."/>
            <person name="Albersmeier A."/>
            <person name="Wichmann J."/>
            <person name="Grundmann M."/>
            <person name="Rupp O."/>
            <person name="Lauersen K.J."/>
            <person name="Blifernez-Klassen O."/>
            <person name="Kalinowski J."/>
            <person name="Goesmann A."/>
            <person name="Mussgnug J.H."/>
            <person name="Kruse O."/>
        </authorList>
    </citation>
    <scope>NUCLEOTIDE SEQUENCE [LARGE SCALE GENOMIC DNA]</scope>
    <source>
        <strain evidence="7 8">SAG 48.87</strain>
    </source>
</reference>
<dbReference type="InterPro" id="IPR015943">
    <property type="entry name" value="WD40/YVTN_repeat-like_dom_sf"/>
</dbReference>
<dbReference type="PANTHER" id="PTHR12940:SF0">
    <property type="entry name" value="SPLICING FACTOR ESS-2 HOMOLOG"/>
    <property type="match status" value="1"/>
</dbReference>
<dbReference type="OrthoDB" id="10251741at2759"/>
<name>A0A0D2MV16_9CHLO</name>
<accession>A0A0D2MV16</accession>
<dbReference type="Proteomes" id="UP000054498">
    <property type="component" value="Unassembled WGS sequence"/>
</dbReference>
<dbReference type="Pfam" id="PF09751">
    <property type="entry name" value="Es2"/>
    <property type="match status" value="1"/>
</dbReference>
<comment type="similarity">
    <text evidence="2">Belongs to the ESS2 family.</text>
</comment>
<dbReference type="KEGG" id="mng:MNEG_3588"/>
<keyword evidence="4" id="KW-0853">WD repeat</keyword>
<feature type="domain" description="DDB1- and CUL4-associated factor 12 beta-propeller" evidence="6">
    <location>
        <begin position="352"/>
        <end position="482"/>
    </location>
</feature>
<dbReference type="STRING" id="145388.A0A0D2MV16"/>
<dbReference type="AlphaFoldDB" id="A0A0D2MV16"/>
<protein>
    <submittedName>
        <fullName evidence="7">WD repeat-containing protein 40A</fullName>
    </submittedName>
</protein>
<dbReference type="InterPro" id="IPR056151">
    <property type="entry name" value="Beta-prop_DCAF12"/>
</dbReference>
<proteinExistence type="inferred from homology"/>
<evidence type="ECO:0000259" key="6">
    <source>
        <dbReference type="Pfam" id="PF23760"/>
    </source>
</evidence>
<feature type="compositionally biased region" description="Low complexity" evidence="5">
    <location>
        <begin position="143"/>
        <end position="164"/>
    </location>
</feature>
<evidence type="ECO:0000256" key="3">
    <source>
        <dbReference type="ARBA" id="ARBA00023242"/>
    </source>
</evidence>
<dbReference type="InterPro" id="IPR001680">
    <property type="entry name" value="WD40_rpt"/>
</dbReference>
<dbReference type="Pfam" id="PF23760">
    <property type="entry name" value="Beta-prop_DCAF12"/>
    <property type="match status" value="1"/>
</dbReference>
<evidence type="ECO:0000313" key="8">
    <source>
        <dbReference type="Proteomes" id="UP000054498"/>
    </source>
</evidence>
<sequence>MTLDQFLSSYTGEDNASFEVLLEASNARKRAKVAHHLEGKDAPLLLEGPSPTDEYGTSGQAPSSLVLWKFTPKNRLYYDASQQAVLEYSAKERAAMVAGPPKGVRYAATRVAAETEEEQQAQLAAAGLAAGASGSDDDGDGFPGAAAPEARGDPAEALAGGRAAPAQRGAAGARAYLRTPTIAPGAGASPLVTWGDVAATPLRLVENPEEDWAALGVDPGGGEGPQFRLPQVRRREAAAKEVFEKKKAAAFRRRAAGGPAGGSATPVLDSLRRAAGAPLSSAGQRLATQLGKGRLAAGTPSAGVRGGGSSTGLLSDAALQQRLRASYSGTPGGAPRAGPWLLTPTTFDAARDVDKAFCSAWISPDSVLVGTKCNSLLLVDVVTRRHRRVALPPKPAVRQAPELMYNPDGHCGMHAMDVSPDGRYVVTGGRAAEDAVVLRRDTLTPVQTFSGHADWIFGLAWVTESHFVSGSRDGTIKLWAVVEPEDGGYAAESTAPLASVLENKRTLAKQRDIKCWVPDGRIVSLGVDGTVVLEGARELACLAVQDRLVAAGSRFHIHLLDLRQRCAAAGTIPLTDNGVRSLQLAGHVLSAGTGDAGVAFFDLRYLRRAKGPRLRDLTPGGAGSTGGVAGRPPARPPVERLRGSRRVRPLLRWPPERADSLHAEDDPFDAERGHQPLELGHLQLPLIASTSSNTSGWEVRETVYTHSWDASGTRLFMAGGPLAVGNSGCAMSAWL</sequence>
<evidence type="ECO:0000256" key="1">
    <source>
        <dbReference type="ARBA" id="ARBA00004123"/>
    </source>
</evidence>
<feature type="region of interest" description="Disordered" evidence="5">
    <location>
        <begin position="614"/>
        <end position="643"/>
    </location>
</feature>
<dbReference type="Gene3D" id="2.130.10.10">
    <property type="entry name" value="YVTN repeat-like/Quinoprotein amine dehydrogenase"/>
    <property type="match status" value="1"/>
</dbReference>
<feature type="compositionally biased region" description="Gly residues" evidence="5">
    <location>
        <begin position="620"/>
        <end position="629"/>
    </location>
</feature>
<gene>
    <name evidence="7" type="ORF">MNEG_3588</name>
</gene>
<dbReference type="PROSITE" id="PS50082">
    <property type="entry name" value="WD_REPEATS_2"/>
    <property type="match status" value="1"/>
</dbReference>